<gene>
    <name evidence="2" type="ORF">K460DRAFT_275609</name>
</gene>
<protein>
    <submittedName>
        <fullName evidence="2">Uncharacterized protein</fullName>
    </submittedName>
</protein>
<feature type="transmembrane region" description="Helical" evidence="1">
    <location>
        <begin position="167"/>
        <end position="186"/>
    </location>
</feature>
<dbReference type="OrthoDB" id="5376804at2759"/>
<dbReference type="AlphaFoldDB" id="A0A9P4GP66"/>
<comment type="caution">
    <text evidence="2">The sequence shown here is derived from an EMBL/GenBank/DDBJ whole genome shotgun (WGS) entry which is preliminary data.</text>
</comment>
<evidence type="ECO:0000256" key="1">
    <source>
        <dbReference type="SAM" id="Phobius"/>
    </source>
</evidence>
<evidence type="ECO:0000313" key="2">
    <source>
        <dbReference type="EMBL" id="KAF1848787.1"/>
    </source>
</evidence>
<keyword evidence="1" id="KW-0812">Transmembrane</keyword>
<feature type="transmembrane region" description="Helical" evidence="1">
    <location>
        <begin position="69"/>
        <end position="88"/>
    </location>
</feature>
<keyword evidence="3" id="KW-1185">Reference proteome</keyword>
<accession>A0A9P4GP66</accession>
<feature type="transmembrane region" description="Helical" evidence="1">
    <location>
        <begin position="566"/>
        <end position="588"/>
    </location>
</feature>
<dbReference type="InterPro" id="IPR021514">
    <property type="entry name" value="DUF3176"/>
</dbReference>
<organism evidence="2 3">
    <name type="scientific">Cucurbitaria berberidis CBS 394.84</name>
    <dbReference type="NCBI Taxonomy" id="1168544"/>
    <lineage>
        <taxon>Eukaryota</taxon>
        <taxon>Fungi</taxon>
        <taxon>Dikarya</taxon>
        <taxon>Ascomycota</taxon>
        <taxon>Pezizomycotina</taxon>
        <taxon>Dothideomycetes</taxon>
        <taxon>Pleosporomycetidae</taxon>
        <taxon>Pleosporales</taxon>
        <taxon>Pleosporineae</taxon>
        <taxon>Cucurbitariaceae</taxon>
        <taxon>Cucurbitaria</taxon>
    </lineage>
</organism>
<dbReference type="Pfam" id="PF11374">
    <property type="entry name" value="DUF3176"/>
    <property type="match status" value="1"/>
</dbReference>
<proteinExistence type="predicted"/>
<dbReference type="PANTHER" id="PTHR35394:SF6">
    <property type="entry name" value="DUF3176 DOMAIN-CONTAINING PROTEIN"/>
    <property type="match status" value="1"/>
</dbReference>
<keyword evidence="1" id="KW-0472">Membrane</keyword>
<reference evidence="2" key="1">
    <citation type="submission" date="2020-01" db="EMBL/GenBank/DDBJ databases">
        <authorList>
            <consortium name="DOE Joint Genome Institute"/>
            <person name="Haridas S."/>
            <person name="Albert R."/>
            <person name="Binder M."/>
            <person name="Bloem J."/>
            <person name="Labutti K."/>
            <person name="Salamov A."/>
            <person name="Andreopoulos B."/>
            <person name="Baker S.E."/>
            <person name="Barry K."/>
            <person name="Bills G."/>
            <person name="Bluhm B.H."/>
            <person name="Cannon C."/>
            <person name="Castanera R."/>
            <person name="Culley D.E."/>
            <person name="Daum C."/>
            <person name="Ezra D."/>
            <person name="Gonzalez J.B."/>
            <person name="Henrissat B."/>
            <person name="Kuo A."/>
            <person name="Liang C."/>
            <person name="Lipzen A."/>
            <person name="Lutzoni F."/>
            <person name="Magnuson J."/>
            <person name="Mondo S."/>
            <person name="Nolan M."/>
            <person name="Ohm R."/>
            <person name="Pangilinan J."/>
            <person name="Park H.-J."/>
            <person name="Ramirez L."/>
            <person name="Alfaro M."/>
            <person name="Sun H."/>
            <person name="Tritt A."/>
            <person name="Yoshinaga Y."/>
            <person name="Zwiers L.-H."/>
            <person name="Turgeon B.G."/>
            <person name="Goodwin S.B."/>
            <person name="Spatafora J.W."/>
            <person name="Crous P.W."/>
            <person name="Grigoriev I.V."/>
        </authorList>
    </citation>
    <scope>NUCLEOTIDE SEQUENCE</scope>
    <source>
        <strain evidence="2">CBS 394.84</strain>
    </source>
</reference>
<feature type="transmembrane region" description="Helical" evidence="1">
    <location>
        <begin position="100"/>
        <end position="122"/>
    </location>
</feature>
<dbReference type="PANTHER" id="PTHR35394">
    <property type="entry name" value="DUF3176 DOMAIN-CONTAINING PROTEIN"/>
    <property type="match status" value="1"/>
</dbReference>
<evidence type="ECO:0000313" key="3">
    <source>
        <dbReference type="Proteomes" id="UP000800039"/>
    </source>
</evidence>
<dbReference type="GeneID" id="63845308"/>
<keyword evidence="1" id="KW-1133">Transmembrane helix</keyword>
<dbReference type="Proteomes" id="UP000800039">
    <property type="component" value="Unassembled WGS sequence"/>
</dbReference>
<sequence>MTTPISTTEYVGPQKPFALSKKSPTRPKRLLASLFEFLVHIPSYFGRIGTRCVHLWVPLWRKSWTAETCSCIFAFLSLLGLIATLLAHQDKPLPKWPQLVSINSIVSLFSLLMRAGVGMALAEGISQSKWQWFRKARRLNDMERFDSASRGAWGSIMLLINLSPRRPYWIAALGAFVTVMASLTGFSSQQLVQFSDCLQPDRAAAVGVAKTNSYLRSGRRKGPITNDVFAPMAAGIEIGIIQPVEDRTSVLSHGCTTGNCTFPSTNGASFSSVGISYACEDVTSLVREIPTNETWSDRSTNTSGRAFWANLTSPVGYNSSEIGLLIGASPWLLATGSHDGSGMLSIVQMIFRRSAKDFSYTAINCSIFPSLNTYEVVIKNTVMEEKLLESIPIGYNLVPVVTDKANNEWDIPWKRATSYTLRNGIREVCNRQDTPGSSLGQVASANVDDSPMSPDLADVEKKLWYYPEDCIWSFGLAAASGTGEYLKGIFNKQQLYWNQAGAGNSGSIHLRKLFLESNMTMDTTNEFMGNLTTAMTAVVRAYGLNGSAEHVNGTMWYTTTCMQIRWPWIAFPAIMIGLSAIFLVLVQIESRGVESERLWKSSILATLFCDVENQEMDEAKPVGRHSMEDIAKSTSVSLEMNSQTLKLVAR</sequence>
<dbReference type="EMBL" id="ML976615">
    <property type="protein sequence ID" value="KAF1848787.1"/>
    <property type="molecule type" value="Genomic_DNA"/>
</dbReference>
<dbReference type="RefSeq" id="XP_040791350.1">
    <property type="nucleotide sequence ID" value="XM_040928055.1"/>
</dbReference>
<name>A0A9P4GP66_9PLEO</name>